<reference evidence="5" key="1">
    <citation type="submission" date="2011-01" db="EMBL/GenBank/DDBJ databases">
        <title>Complete sequence of chromosome of Rahnella sp. Y9602.</title>
        <authorList>
            <consortium name="US DOE Joint Genome Institute"/>
            <person name="Lucas S."/>
            <person name="Copeland A."/>
            <person name="Lapidus A."/>
            <person name="Cheng J.-F."/>
            <person name="Goodwin L."/>
            <person name="Pitluck S."/>
            <person name="Lu M."/>
            <person name="Detter J.C."/>
            <person name="Han C."/>
            <person name="Tapia R."/>
            <person name="Land M."/>
            <person name="Hauser L."/>
            <person name="Kyrpides N."/>
            <person name="Ivanova N."/>
            <person name="Ovchinnikova G."/>
            <person name="Pagani I."/>
            <person name="Sobecky P.A."/>
            <person name="Martinez R.J."/>
            <person name="Woyke T."/>
        </authorList>
    </citation>
    <scope>NUCLEOTIDE SEQUENCE [LARGE SCALE GENOMIC DNA]</scope>
    <source>
        <strain evidence="5">Y9602</strain>
    </source>
</reference>
<name>A0A0H3F6M7_RAHSY</name>
<dbReference type="EMBL" id="CP002505">
    <property type="protein sequence ID" value="ADW72846.1"/>
    <property type="molecule type" value="Genomic_DNA"/>
</dbReference>
<dbReference type="AlphaFoldDB" id="A0A0H3F6M7"/>
<reference evidence="4 6" key="3">
    <citation type="submission" date="2024-09" db="EMBL/GenBank/DDBJ databases">
        <title>Genomes of Rahnella.</title>
        <authorList>
            <person name="Mnguni F.C."/>
            <person name="Shin G.Y."/>
            <person name="Coutinho T."/>
        </authorList>
    </citation>
    <scope>NUCLEOTIDE SEQUENCE [LARGE SCALE GENOMIC DNA]</scope>
    <source>
        <strain evidence="4 6">20WA0057</strain>
    </source>
</reference>
<dbReference type="NCBIfam" id="NF007987">
    <property type="entry name" value="PRK10715.1"/>
    <property type="match status" value="1"/>
</dbReference>
<keyword evidence="3" id="KW-0969">Cilium</keyword>
<dbReference type="Proteomes" id="UP001598201">
    <property type="component" value="Unassembled WGS sequence"/>
</dbReference>
<evidence type="ECO:0000313" key="4">
    <source>
        <dbReference type="EMBL" id="MFD3223593.1"/>
    </source>
</evidence>
<dbReference type="KEGG" id="rah:Rahaq_1223"/>
<organism evidence="3 5">
    <name type="scientific">Rahnella sp. (strain Y9602)</name>
    <dbReference type="NCBI Taxonomy" id="2703885"/>
    <lineage>
        <taxon>Bacteria</taxon>
        <taxon>Pseudomonadati</taxon>
        <taxon>Pseudomonadota</taxon>
        <taxon>Gammaproteobacteria</taxon>
        <taxon>Enterobacterales</taxon>
        <taxon>Yersiniaceae</taxon>
        <taxon>Rahnella</taxon>
    </lineage>
</organism>
<dbReference type="OrthoDB" id="6497287at2"/>
<accession>A0A0H3F6M7</accession>
<reference evidence="3 5" key="2">
    <citation type="journal article" date="2012" name="J. Bacteriol.">
        <title>Complete Genome Sequence of Rahnella sp. Strain Y9602, a Gammaproteobacterium Isolate from Metal- and Radionuclide-Contaminated Soil.</title>
        <authorList>
            <person name="Martinez R.J."/>
            <person name="Bruce D."/>
            <person name="Detter C."/>
            <person name="Goodwin L.A."/>
            <person name="Han J."/>
            <person name="Han C.S."/>
            <person name="Held B."/>
            <person name="Land M.L."/>
            <person name="Mikhailova N."/>
            <person name="Nolan M."/>
            <person name="Pennacchio L."/>
            <person name="Pitluck S."/>
            <person name="Tapia R."/>
            <person name="Woyke T."/>
            <person name="Sobecky P.A."/>
        </authorList>
    </citation>
    <scope>NUCLEOTIDE SEQUENCE [LARGE SCALE GENOMIC DNA]</scope>
    <source>
        <strain evidence="3 5">Y9602</strain>
    </source>
</reference>
<dbReference type="RefSeq" id="WP_013574551.1">
    <property type="nucleotide sequence ID" value="NC_015061.1"/>
</dbReference>
<dbReference type="GeneID" id="95418077"/>
<evidence type="ECO:0000313" key="6">
    <source>
        <dbReference type="Proteomes" id="UP001598201"/>
    </source>
</evidence>
<sequence>MQPLSGPGMPVGDNRTQPQGQTVPAKAGTELPLTPVQRTTLEKLIVKLMALTPIKSAEIWANLRHDLALPHGAEITSQQFPQAEALLQGKLSQAQDSHASRQLMLQLTELLPQGNNRQAVSDFIRQNFGHTVLSQLTHPQLQQVLDLIQTRQMNIPQPQQTPVTDRPLLPAEHNSLQQLVTRLSAATGEAPVKVWQELFTLVGVKVGEPIPAKHFQVLSQFMQVKASLSQQTTAPTLTTLLSVLKQPASTHEIHQLTEYAENRFSATLSTPLTQVQVSDLIGVLFSQRVDRSPRADDTDDTFTTVTRTDPQPIMNPFIAMLPPSMQAMGGKPLLFIAFVVVVLLLWLLF</sequence>
<proteinExistence type="predicted"/>
<keyword evidence="2" id="KW-0472">Membrane</keyword>
<dbReference type="EMBL" id="JBHUCJ010000014">
    <property type="protein sequence ID" value="MFD3223593.1"/>
    <property type="molecule type" value="Genomic_DNA"/>
</dbReference>
<feature type="region of interest" description="Disordered" evidence="1">
    <location>
        <begin position="1"/>
        <end position="31"/>
    </location>
</feature>
<evidence type="ECO:0000313" key="3">
    <source>
        <dbReference type="EMBL" id="ADW72846.1"/>
    </source>
</evidence>
<keyword evidence="6" id="KW-1185">Reference proteome</keyword>
<keyword evidence="2" id="KW-0812">Transmembrane</keyword>
<dbReference type="GO" id="GO:0010468">
    <property type="term" value="P:regulation of gene expression"/>
    <property type="evidence" value="ECO:0007669"/>
    <property type="project" value="InterPro"/>
</dbReference>
<dbReference type="GO" id="GO:0016020">
    <property type="term" value="C:membrane"/>
    <property type="evidence" value="ECO:0007669"/>
    <property type="project" value="InterPro"/>
</dbReference>
<dbReference type="eggNOG" id="ENOG502Z805">
    <property type="taxonomic scope" value="Bacteria"/>
</dbReference>
<dbReference type="HOGENOM" id="CLU_063700_0_0_6"/>
<feature type="transmembrane region" description="Helical" evidence="2">
    <location>
        <begin position="332"/>
        <end position="348"/>
    </location>
</feature>
<keyword evidence="3" id="KW-0282">Flagellum</keyword>
<keyword evidence="2" id="KW-1133">Transmembrane helix</keyword>
<evidence type="ECO:0000256" key="2">
    <source>
        <dbReference type="SAM" id="Phobius"/>
    </source>
</evidence>
<keyword evidence="3" id="KW-0966">Cell projection</keyword>
<dbReference type="Proteomes" id="UP000007257">
    <property type="component" value="Chromosome"/>
</dbReference>
<protein>
    <submittedName>
        <fullName evidence="4">Flagella biosynthesis regulator Flk</fullName>
    </submittedName>
    <submittedName>
        <fullName evidence="3">Flagella biosynthesis regulator, Flk</fullName>
    </submittedName>
</protein>
<dbReference type="InterPro" id="IPR023597">
    <property type="entry name" value="Flagellar_regulator_Flk"/>
</dbReference>
<gene>
    <name evidence="4" type="primary">flk</name>
    <name evidence="3" type="ordered locus">Rahaq_1223</name>
    <name evidence="4" type="ORF">ACFPK4_08605</name>
</gene>
<evidence type="ECO:0000313" key="5">
    <source>
        <dbReference type="Proteomes" id="UP000007257"/>
    </source>
</evidence>
<evidence type="ECO:0000256" key="1">
    <source>
        <dbReference type="SAM" id="MobiDB-lite"/>
    </source>
</evidence>